<feature type="active site" description="Proton donor" evidence="8">
    <location>
        <position position="171"/>
    </location>
</feature>
<dbReference type="GO" id="GO:0016787">
    <property type="term" value="F:hydrolase activity"/>
    <property type="evidence" value="ECO:0007669"/>
    <property type="project" value="UniProtKB-KW"/>
</dbReference>
<proteinExistence type="inferred from homology"/>
<keyword evidence="1 9" id="KW-0732">Signal</keyword>
<evidence type="ECO:0000256" key="5">
    <source>
        <dbReference type="ARBA" id="ARBA00023277"/>
    </source>
</evidence>
<accession>A0ABS5TBR7</accession>
<comment type="similarity">
    <text evidence="9">Belongs to the glycosyl hydrolase family 6.</text>
</comment>
<keyword evidence="11" id="KW-1185">Reference proteome</keyword>
<comment type="caution">
    <text evidence="10">The sequence shown here is derived from an EMBL/GenBank/DDBJ whole genome shotgun (WGS) entry which is preliminary data.</text>
</comment>
<name>A0ABS5TBR7_9ACTN</name>
<keyword evidence="2 9" id="KW-0378">Hydrolase</keyword>
<evidence type="ECO:0000256" key="6">
    <source>
        <dbReference type="ARBA" id="ARBA00023295"/>
    </source>
</evidence>
<evidence type="ECO:0000256" key="7">
    <source>
        <dbReference type="ARBA" id="ARBA00023326"/>
    </source>
</evidence>
<organism evidence="10 11">
    <name type="scientific">Kineosporia corallincola</name>
    <dbReference type="NCBI Taxonomy" id="2835133"/>
    <lineage>
        <taxon>Bacteria</taxon>
        <taxon>Bacillati</taxon>
        <taxon>Actinomycetota</taxon>
        <taxon>Actinomycetes</taxon>
        <taxon>Kineosporiales</taxon>
        <taxon>Kineosporiaceae</taxon>
        <taxon>Kineosporia</taxon>
    </lineage>
</organism>
<dbReference type="PRINTS" id="PR00733">
    <property type="entry name" value="GLHYDRLASE6"/>
</dbReference>
<dbReference type="PROSITE" id="PS00656">
    <property type="entry name" value="GLYCOSYL_HYDROL_F6_2"/>
    <property type="match status" value="1"/>
</dbReference>
<evidence type="ECO:0000256" key="4">
    <source>
        <dbReference type="ARBA" id="ARBA00023157"/>
    </source>
</evidence>
<dbReference type="InterPro" id="IPR001524">
    <property type="entry name" value="Glyco_hydro_6_CS"/>
</dbReference>
<evidence type="ECO:0000313" key="10">
    <source>
        <dbReference type="EMBL" id="MBT0768522.1"/>
    </source>
</evidence>
<sequence length="348" mass="36331">MKRRTTVVLAAAASLAVGGALVQSLAGHAETTTTATTSKASTSSVAAAAVTKPLTNSTTFYVDPTSGPATWVKANSGDSRTATIRKGISTQPMARWYGAWSGDIKPAVSTYVTAAAKKKKTPVLVAYNIPDRDACGKESAGGAAATQYRTWISQFATGIGKKPALVILEPDALADLSCLSTTAATTRQKLLTYATQQFSKKAPNAYVYLDAGNSNYATAAAMSKRLKASGINNVRGFSLNVSNYHTTQDEKAFAAKLNKALKAKGVSTKRYVIDTSRNGKGSNGTWCNPAGRKIGVTSRVTKNATTKQPEARLWIKTPGESDGSCGVAPGSTAGAFDPQIAYNLVKGK</sequence>
<feature type="chain" id="PRO_5044979068" description="Glucanase" evidence="9">
    <location>
        <begin position="30"/>
        <end position="348"/>
    </location>
</feature>
<dbReference type="EC" id="3.2.1.-" evidence="9"/>
<feature type="signal peptide" evidence="9">
    <location>
        <begin position="1"/>
        <end position="29"/>
    </location>
</feature>
<dbReference type="PIRSF" id="PIRSF001100">
    <property type="entry name" value="Beta_cellobiohydrolase"/>
    <property type="match status" value="1"/>
</dbReference>
<keyword evidence="6 9" id="KW-0326">Glycosidase</keyword>
<keyword evidence="3 9" id="KW-0136">Cellulose degradation</keyword>
<dbReference type="Gene3D" id="3.20.20.40">
    <property type="entry name" value="1, 4-beta cellobiohydrolase"/>
    <property type="match status" value="1"/>
</dbReference>
<dbReference type="InterPro" id="IPR016288">
    <property type="entry name" value="Beta_cellobiohydrolase"/>
</dbReference>
<gene>
    <name evidence="10" type="ORF">KIH74_06270</name>
</gene>
<dbReference type="RefSeq" id="WP_214154816.1">
    <property type="nucleotide sequence ID" value="NZ_JAHBAY010000002.1"/>
</dbReference>
<dbReference type="Proteomes" id="UP001197247">
    <property type="component" value="Unassembled WGS sequence"/>
</dbReference>
<protein>
    <recommendedName>
        <fullName evidence="9">Glucanase</fullName>
        <ecNumber evidence="9">3.2.1.-</ecNumber>
    </recommendedName>
</protein>
<evidence type="ECO:0000256" key="2">
    <source>
        <dbReference type="ARBA" id="ARBA00022801"/>
    </source>
</evidence>
<keyword evidence="7 9" id="KW-0624">Polysaccharide degradation</keyword>
<evidence type="ECO:0000256" key="3">
    <source>
        <dbReference type="ARBA" id="ARBA00023001"/>
    </source>
</evidence>
<keyword evidence="5 9" id="KW-0119">Carbohydrate metabolism</keyword>
<dbReference type="Pfam" id="PF01341">
    <property type="entry name" value="Glyco_hydro_6"/>
    <property type="match status" value="1"/>
</dbReference>
<dbReference type="PANTHER" id="PTHR34876">
    <property type="match status" value="1"/>
</dbReference>
<reference evidence="10 11" key="1">
    <citation type="submission" date="2021-05" db="EMBL/GenBank/DDBJ databases">
        <title>Kineosporia and Streptomyces sp. nov. two new marine actinobacteria isolated from Coral.</title>
        <authorList>
            <person name="Buangrab K."/>
            <person name="Sutthacheep M."/>
            <person name="Yeemin T."/>
            <person name="Harunari E."/>
            <person name="Igarashi Y."/>
            <person name="Kanchanasin P."/>
            <person name="Tanasupawat S."/>
            <person name="Phongsopitanun W."/>
        </authorList>
    </citation>
    <scope>NUCLEOTIDE SEQUENCE [LARGE SCALE GENOMIC DNA]</scope>
    <source>
        <strain evidence="10 11">J2-2</strain>
    </source>
</reference>
<dbReference type="InterPro" id="IPR036434">
    <property type="entry name" value="Beta_cellobiohydrolase_sf"/>
</dbReference>
<evidence type="ECO:0000313" key="11">
    <source>
        <dbReference type="Proteomes" id="UP001197247"/>
    </source>
</evidence>
<dbReference type="PANTHER" id="PTHR34876:SF4">
    <property type="entry name" value="1,4-BETA-D-GLUCAN CELLOBIOHYDROLASE C-RELATED"/>
    <property type="match status" value="1"/>
</dbReference>
<evidence type="ECO:0000256" key="8">
    <source>
        <dbReference type="PROSITE-ProRule" id="PRU10057"/>
    </source>
</evidence>
<keyword evidence="4" id="KW-1015">Disulfide bond</keyword>
<evidence type="ECO:0000256" key="1">
    <source>
        <dbReference type="ARBA" id="ARBA00022729"/>
    </source>
</evidence>
<dbReference type="EMBL" id="JAHBAY010000002">
    <property type="protein sequence ID" value="MBT0768522.1"/>
    <property type="molecule type" value="Genomic_DNA"/>
</dbReference>
<dbReference type="SUPFAM" id="SSF51989">
    <property type="entry name" value="Glycosyl hydrolases family 6, cellulases"/>
    <property type="match status" value="1"/>
</dbReference>
<evidence type="ECO:0000256" key="9">
    <source>
        <dbReference type="RuleBase" id="RU361186"/>
    </source>
</evidence>